<dbReference type="EMBL" id="CAKOGK010000017">
    <property type="protein sequence ID" value="CAH2079017.1"/>
    <property type="molecule type" value="Genomic_DNA"/>
</dbReference>
<name>A0ABN8JB94_9NEOP</name>
<keyword evidence="1" id="KW-0732">Signal</keyword>
<accession>A0ABN8JB94</accession>
<protein>
    <submittedName>
        <fullName evidence="2">Uncharacterized protein</fullName>
    </submittedName>
</protein>
<evidence type="ECO:0000313" key="3">
    <source>
        <dbReference type="Proteomes" id="UP000837857"/>
    </source>
</evidence>
<dbReference type="Proteomes" id="UP000837857">
    <property type="component" value="Unassembled WGS sequence"/>
</dbReference>
<feature type="signal peptide" evidence="1">
    <location>
        <begin position="1"/>
        <end position="18"/>
    </location>
</feature>
<gene>
    <name evidence="2" type="ORF">IPOD504_LOCUS17677</name>
</gene>
<keyword evidence="3" id="KW-1185">Reference proteome</keyword>
<proteinExistence type="predicted"/>
<sequence length="231" mass="25834">MKDSNIFNLLAAILTSAAAPNTSPKDELNLKENQTSMLVENIRRQLMKDNYDYMLEEATTTIISSRTNPYHIGDVYGDETAPKQTTVDSAEIGTENLNNDDTINYTTFKPVPVRRKSHSHDRSKYLTKTEETNKNGETNAAKAMYDSDAFRNESDERPIAASTTGKVKYSILKVKRPSRRSGARAPLLREEKEGEVSLVNLGEGAVPQLRLPLSRRQYMQAERGDLSDSSA</sequence>
<reference evidence="2" key="1">
    <citation type="submission" date="2022-03" db="EMBL/GenBank/DDBJ databases">
        <authorList>
            <person name="Martin H S."/>
        </authorList>
    </citation>
    <scope>NUCLEOTIDE SEQUENCE [LARGE SCALE GENOMIC DNA]</scope>
</reference>
<feature type="chain" id="PRO_5045547879" evidence="1">
    <location>
        <begin position="19"/>
        <end position="231"/>
    </location>
</feature>
<comment type="caution">
    <text evidence="2">The sequence shown here is derived from an EMBL/GenBank/DDBJ whole genome shotgun (WGS) entry which is preliminary data.</text>
</comment>
<evidence type="ECO:0000313" key="2">
    <source>
        <dbReference type="EMBL" id="CAH2079017.1"/>
    </source>
</evidence>
<evidence type="ECO:0000256" key="1">
    <source>
        <dbReference type="SAM" id="SignalP"/>
    </source>
</evidence>
<organism evidence="2 3">
    <name type="scientific">Iphiclides podalirius</name>
    <name type="common">scarce swallowtail</name>
    <dbReference type="NCBI Taxonomy" id="110791"/>
    <lineage>
        <taxon>Eukaryota</taxon>
        <taxon>Metazoa</taxon>
        <taxon>Ecdysozoa</taxon>
        <taxon>Arthropoda</taxon>
        <taxon>Hexapoda</taxon>
        <taxon>Insecta</taxon>
        <taxon>Pterygota</taxon>
        <taxon>Neoptera</taxon>
        <taxon>Endopterygota</taxon>
        <taxon>Lepidoptera</taxon>
        <taxon>Glossata</taxon>
        <taxon>Ditrysia</taxon>
        <taxon>Papilionoidea</taxon>
        <taxon>Papilionidae</taxon>
        <taxon>Papilioninae</taxon>
        <taxon>Iphiclides</taxon>
    </lineage>
</organism>
<feature type="non-terminal residue" evidence="2">
    <location>
        <position position="231"/>
    </location>
</feature>